<reference evidence="1" key="1">
    <citation type="submission" date="2023-05" db="EMBL/GenBank/DDBJ databases">
        <title>Anaerotaeda fermentans gen. nov., sp. nov., a novel anaerobic planctomycete of the new family within the order Sedimentisphaerales isolated from Taman Peninsula, Russia.</title>
        <authorList>
            <person name="Khomyakova M.A."/>
            <person name="Merkel A.Y."/>
            <person name="Slobodkin A.I."/>
        </authorList>
    </citation>
    <scope>NUCLEOTIDE SEQUENCE</scope>
    <source>
        <strain evidence="1">M17dextr</strain>
    </source>
</reference>
<accession>A0AAW6TWC9</accession>
<gene>
    <name evidence="1" type="ORF">QJ522_07765</name>
</gene>
<evidence type="ECO:0000313" key="2">
    <source>
        <dbReference type="Proteomes" id="UP001431776"/>
    </source>
</evidence>
<evidence type="ECO:0000313" key="1">
    <source>
        <dbReference type="EMBL" id="MDI6448940.1"/>
    </source>
</evidence>
<dbReference type="AlphaFoldDB" id="A0AAW6TWC9"/>
<comment type="caution">
    <text evidence="1">The sequence shown here is derived from an EMBL/GenBank/DDBJ whole genome shotgun (WGS) entry which is preliminary data.</text>
</comment>
<keyword evidence="2" id="KW-1185">Reference proteome</keyword>
<dbReference type="Proteomes" id="UP001431776">
    <property type="component" value="Unassembled WGS sequence"/>
</dbReference>
<dbReference type="RefSeq" id="WP_349244350.1">
    <property type="nucleotide sequence ID" value="NZ_JASCXX010000007.1"/>
</dbReference>
<name>A0AAW6TWC9_9BACT</name>
<proteinExistence type="predicted"/>
<sequence length="101" mass="11415">MPKYRNGKNIALVKPAAAVLLRQCRRRVGRYIAEIAQQFNVLVHYRAGRAGRHNSDAPIVWDWNMARSIVTDGVFIDSVPGAVPARHVVFIRGLPWGKRLK</sequence>
<organism evidence="1 2">
    <name type="scientific">Anaerobaca lacustris</name>
    <dbReference type="NCBI Taxonomy" id="3044600"/>
    <lineage>
        <taxon>Bacteria</taxon>
        <taxon>Pseudomonadati</taxon>
        <taxon>Planctomycetota</taxon>
        <taxon>Phycisphaerae</taxon>
        <taxon>Sedimentisphaerales</taxon>
        <taxon>Anaerobacaceae</taxon>
        <taxon>Anaerobaca</taxon>
    </lineage>
</organism>
<protein>
    <submittedName>
        <fullName evidence="1">Uncharacterized protein</fullName>
    </submittedName>
</protein>
<dbReference type="EMBL" id="JASCXX010000007">
    <property type="protein sequence ID" value="MDI6448940.1"/>
    <property type="molecule type" value="Genomic_DNA"/>
</dbReference>